<feature type="active site" description="Nucleophile" evidence="1">
    <location>
        <position position="54"/>
    </location>
</feature>
<reference evidence="5 6" key="1">
    <citation type="submission" date="2017-01" db="EMBL/GenBank/DDBJ databases">
        <title>Genome Sequencing of a Marine Spirillum, Oceanospirillum multiglobuliferum ATCC 33336, from Japan.</title>
        <authorList>
            <person name="Carney J.G."/>
            <person name="Trachtenberg A.M."/>
            <person name="Rheaume B.A."/>
            <person name="Linnane J.D."/>
            <person name="Pitts N.L."/>
            <person name="Mykles D.L."/>
            <person name="Maclea K.S."/>
        </authorList>
    </citation>
    <scope>NUCLEOTIDE SEQUENCE [LARGE SCALE GENOMIC DNA]</scope>
    <source>
        <strain evidence="5 6">ATCC 33336</strain>
    </source>
</reference>
<dbReference type="InterPro" id="IPR040079">
    <property type="entry name" value="Glutathione_S-Trfase"/>
</dbReference>
<accession>A0A1T4LA18</accession>
<evidence type="ECO:0000259" key="4">
    <source>
        <dbReference type="PROSITE" id="PS50405"/>
    </source>
</evidence>
<feature type="binding site" evidence="2">
    <location>
        <position position="87"/>
    </location>
    <ligand>
        <name>glutathione</name>
        <dbReference type="ChEBI" id="CHEBI:57925"/>
    </ligand>
</feature>
<dbReference type="InterPro" id="IPR047047">
    <property type="entry name" value="GST_Omega-like_C"/>
</dbReference>
<dbReference type="Gene3D" id="1.20.1050.10">
    <property type="match status" value="1"/>
</dbReference>
<dbReference type="Pfam" id="PF13409">
    <property type="entry name" value="GST_N_2"/>
    <property type="match status" value="1"/>
</dbReference>
<dbReference type="GO" id="GO:0005737">
    <property type="term" value="C:cytoplasm"/>
    <property type="evidence" value="ECO:0007669"/>
    <property type="project" value="TreeGrafter"/>
</dbReference>
<protein>
    <submittedName>
        <fullName evidence="5">Glutathione-dependent reductase</fullName>
    </submittedName>
</protein>
<proteinExistence type="predicted"/>
<dbReference type="EMBL" id="MTSM01000002">
    <property type="protein sequence ID" value="OPX56743.1"/>
    <property type="molecule type" value="Genomic_DNA"/>
</dbReference>
<dbReference type="SFLD" id="SFLDS00019">
    <property type="entry name" value="Glutathione_Transferase_(cytos"/>
    <property type="match status" value="1"/>
</dbReference>
<dbReference type="InterPro" id="IPR016639">
    <property type="entry name" value="GST_Omega/GSH"/>
</dbReference>
<evidence type="ECO:0000313" key="6">
    <source>
        <dbReference type="Proteomes" id="UP000191418"/>
    </source>
</evidence>
<dbReference type="PANTHER" id="PTHR32419">
    <property type="entry name" value="GLUTATHIONYL-HYDROQUINONE REDUCTASE"/>
    <property type="match status" value="1"/>
</dbReference>
<dbReference type="InterPro" id="IPR004045">
    <property type="entry name" value="Glutathione_S-Trfase_N"/>
</dbReference>
<dbReference type="InterPro" id="IPR036282">
    <property type="entry name" value="Glutathione-S-Trfase_C_sf"/>
</dbReference>
<evidence type="ECO:0000256" key="3">
    <source>
        <dbReference type="PIRSR" id="PIRSR015753-3"/>
    </source>
</evidence>
<evidence type="ECO:0000256" key="2">
    <source>
        <dbReference type="PIRSR" id="PIRSR015753-2"/>
    </source>
</evidence>
<dbReference type="SUPFAM" id="SSF47616">
    <property type="entry name" value="GST C-terminal domain-like"/>
    <property type="match status" value="1"/>
</dbReference>
<gene>
    <name evidence="5" type="ORF">BTE48_02340</name>
</gene>
<evidence type="ECO:0000256" key="1">
    <source>
        <dbReference type="PIRSR" id="PIRSR015753-1"/>
    </source>
</evidence>
<dbReference type="PANTHER" id="PTHR32419:SF6">
    <property type="entry name" value="GLUTATHIONE S-TRANSFERASE OMEGA-LIKE 1-RELATED"/>
    <property type="match status" value="1"/>
</dbReference>
<feature type="site" description="Lowers pKa of active site Cys" evidence="3">
    <location>
        <position position="238"/>
    </location>
</feature>
<feature type="active site" description="Proton donor/acceptor" evidence="1">
    <location>
        <position position="180"/>
    </location>
</feature>
<sequence length="316" mass="37132">MGLLVEGQWQDQWYDTSKSSGRFIRESAQFHDALGTVSFPVEPHRYHLYVSYACPWAHRTLIMRHLKGLEPLIGVTSVIPEMLEHGWVYNPPEPHYGYHYHHQLYTQHDPLYSGRVTVPVLWDTQQHCIVNNESSEIIRQFNRCFNALTENHEDYYPAALQEEIEQWNQQIYHAINNGVYRCGFATSQSAYEEACQTLFSMLDQLEQHLSHHAYLTGNYLTEADIRLFTTLIRFDAVYFGHFKCNQKQLCDYPNLWDYTKSIYQFRDIAQTVQFDQIKTHYYYSHGQINPSRIVPLGPDLSDLQIPAKRPQAKVMC</sequence>
<dbReference type="InterPro" id="IPR010987">
    <property type="entry name" value="Glutathione-S-Trfase_C-like"/>
</dbReference>
<feature type="binding site" evidence="2">
    <location>
        <begin position="133"/>
        <end position="134"/>
    </location>
    <ligand>
        <name>glutathione</name>
        <dbReference type="ChEBI" id="CHEBI:57925"/>
    </ligand>
</feature>
<keyword evidence="6" id="KW-1185">Reference proteome</keyword>
<dbReference type="GO" id="GO:0004364">
    <property type="term" value="F:glutathione transferase activity"/>
    <property type="evidence" value="ECO:0007669"/>
    <property type="project" value="InterPro"/>
</dbReference>
<evidence type="ECO:0000313" key="5">
    <source>
        <dbReference type="EMBL" id="OPX56743.1"/>
    </source>
</evidence>
<dbReference type="SFLD" id="SFLDG01148">
    <property type="entry name" value="Xi_(cytGST)"/>
    <property type="match status" value="1"/>
</dbReference>
<organism evidence="5 6">
    <name type="scientific">Oceanospirillum multiglobuliferum</name>
    <dbReference type="NCBI Taxonomy" id="64969"/>
    <lineage>
        <taxon>Bacteria</taxon>
        <taxon>Pseudomonadati</taxon>
        <taxon>Pseudomonadota</taxon>
        <taxon>Gammaproteobacteria</taxon>
        <taxon>Oceanospirillales</taxon>
        <taxon>Oceanospirillaceae</taxon>
        <taxon>Oceanospirillum</taxon>
    </lineage>
</organism>
<dbReference type="Gene3D" id="3.40.30.10">
    <property type="entry name" value="Glutaredoxin"/>
    <property type="match status" value="1"/>
</dbReference>
<dbReference type="SUPFAM" id="SSF52833">
    <property type="entry name" value="Thioredoxin-like"/>
    <property type="match status" value="1"/>
</dbReference>
<dbReference type="RefSeq" id="WP_078743992.1">
    <property type="nucleotide sequence ID" value="NZ_FUXG01000002.1"/>
</dbReference>
<feature type="site" description="Lowers pKa of active site Cys" evidence="3">
    <location>
        <position position="281"/>
    </location>
</feature>
<name>A0A1T4LA18_9GAMM</name>
<dbReference type="OrthoDB" id="9769158at2"/>
<feature type="domain" description="GST C-terminal" evidence="4">
    <location>
        <begin position="154"/>
        <end position="281"/>
    </location>
</feature>
<dbReference type="Proteomes" id="UP000191418">
    <property type="component" value="Unassembled WGS sequence"/>
</dbReference>
<dbReference type="AlphaFoldDB" id="A0A1T4LA18"/>
<comment type="caution">
    <text evidence="5">The sequence shown here is derived from an EMBL/GenBank/DDBJ whole genome shotgun (WGS) entry which is preliminary data.</text>
</comment>
<dbReference type="CDD" id="cd03190">
    <property type="entry name" value="GST_C_Omega_like"/>
    <property type="match status" value="1"/>
</dbReference>
<dbReference type="InterPro" id="IPR036249">
    <property type="entry name" value="Thioredoxin-like_sf"/>
</dbReference>
<dbReference type="PIRSF" id="PIRSF015753">
    <property type="entry name" value="GST"/>
    <property type="match status" value="1"/>
</dbReference>
<dbReference type="Pfam" id="PF13410">
    <property type="entry name" value="GST_C_2"/>
    <property type="match status" value="1"/>
</dbReference>
<feature type="binding site" evidence="2">
    <location>
        <begin position="115"/>
        <end position="118"/>
    </location>
    <ligand>
        <name>glutathione</name>
        <dbReference type="ChEBI" id="CHEBI:57925"/>
    </ligand>
</feature>
<dbReference type="STRING" id="64969.SAMN02745127_00372"/>
<dbReference type="PROSITE" id="PS50405">
    <property type="entry name" value="GST_CTER"/>
    <property type="match status" value="1"/>
</dbReference>
<dbReference type="SFLD" id="SFLDG01206">
    <property type="entry name" value="Xi.1"/>
    <property type="match status" value="1"/>
</dbReference>